<evidence type="ECO:0000256" key="4">
    <source>
        <dbReference type="SAM" id="MobiDB-lite"/>
    </source>
</evidence>
<feature type="domain" description="FAD-binding PCMH-type" evidence="5">
    <location>
        <begin position="15"/>
        <end position="186"/>
    </location>
</feature>
<evidence type="ECO:0000256" key="2">
    <source>
        <dbReference type="ARBA" id="ARBA00022827"/>
    </source>
</evidence>
<dbReference type="OrthoDB" id="9774454at2"/>
<keyword evidence="1" id="KW-0285">Flavoprotein</keyword>
<name>A0A4S4C0Y8_9BACL</name>
<sequence length="306" mass="32850">MRREGEREMAMSQEELLRSPAVWQPRSPEEAASMKTAFGPDAVYAAGSTLLRTQWEAGTATMPRHLIDLGRVAGLKGITEDGAETVIGPMTTLTECRTSERLAESAPILVEAVKAIAGWSVRNLATLGGNVVFRVGDSVPALIALNASLEWLEGSRRVRTSAEEWAAAPSSASRLLTSIRIPGGEAGARANAKRFCAYHKVGRREAFTPSLVTIAIQGTREEDGISSIRIAAGGGQTTPVRMTRAEELLLGGRPDANLLQAVYEAVLEQYEPKTDPFAADLYRKQTAANLVAAALWTQFRDSASKG</sequence>
<keyword evidence="3" id="KW-0560">Oxidoreductase</keyword>
<accession>A0A4S4C0Y8</accession>
<reference evidence="6 7" key="1">
    <citation type="submission" date="2019-04" db="EMBL/GenBank/DDBJ databases">
        <title>Cohnella sp. nov. isolated from preserved vegetables.</title>
        <authorList>
            <person name="Lin S.-Y."/>
            <person name="Hung M.-H."/>
            <person name="Young C.-C."/>
        </authorList>
    </citation>
    <scope>NUCLEOTIDE SEQUENCE [LARGE SCALE GENOMIC DNA]</scope>
    <source>
        <strain evidence="6 7">CC-MHH1044</strain>
    </source>
</reference>
<dbReference type="AlphaFoldDB" id="A0A4S4C0Y8"/>
<dbReference type="RefSeq" id="WP_136369513.1">
    <property type="nucleotide sequence ID" value="NZ_SSOB01000009.1"/>
</dbReference>
<dbReference type="Pfam" id="PF00941">
    <property type="entry name" value="FAD_binding_5"/>
    <property type="match status" value="1"/>
</dbReference>
<dbReference type="InterPro" id="IPR016166">
    <property type="entry name" value="FAD-bd_PCMH"/>
</dbReference>
<dbReference type="InterPro" id="IPR036318">
    <property type="entry name" value="FAD-bd_PCMH-like_sf"/>
</dbReference>
<dbReference type="InterPro" id="IPR005107">
    <property type="entry name" value="CO_DH_flav_C"/>
</dbReference>
<dbReference type="InterPro" id="IPR016169">
    <property type="entry name" value="FAD-bd_PCMH_sub2"/>
</dbReference>
<evidence type="ECO:0000256" key="1">
    <source>
        <dbReference type="ARBA" id="ARBA00022630"/>
    </source>
</evidence>
<evidence type="ECO:0000256" key="3">
    <source>
        <dbReference type="ARBA" id="ARBA00023002"/>
    </source>
</evidence>
<dbReference type="Pfam" id="PF03450">
    <property type="entry name" value="CO_deh_flav_C"/>
    <property type="match status" value="1"/>
</dbReference>
<dbReference type="SUPFAM" id="SSF55447">
    <property type="entry name" value="CO dehydrogenase flavoprotein C-terminal domain-like"/>
    <property type="match status" value="1"/>
</dbReference>
<dbReference type="GO" id="GO:0016491">
    <property type="term" value="F:oxidoreductase activity"/>
    <property type="evidence" value="ECO:0007669"/>
    <property type="project" value="UniProtKB-KW"/>
</dbReference>
<protein>
    <recommendedName>
        <fullName evidence="5">FAD-binding PCMH-type domain-containing protein</fullName>
    </recommendedName>
</protein>
<dbReference type="PROSITE" id="PS51387">
    <property type="entry name" value="FAD_PCMH"/>
    <property type="match status" value="1"/>
</dbReference>
<keyword evidence="2" id="KW-0274">FAD</keyword>
<dbReference type="SMART" id="SM01092">
    <property type="entry name" value="CO_deh_flav_C"/>
    <property type="match status" value="1"/>
</dbReference>
<organism evidence="6 7">
    <name type="scientific">Cohnella fermenti</name>
    <dbReference type="NCBI Taxonomy" id="2565925"/>
    <lineage>
        <taxon>Bacteria</taxon>
        <taxon>Bacillati</taxon>
        <taxon>Bacillota</taxon>
        <taxon>Bacilli</taxon>
        <taxon>Bacillales</taxon>
        <taxon>Paenibacillaceae</taxon>
        <taxon>Cohnella</taxon>
    </lineage>
</organism>
<proteinExistence type="predicted"/>
<dbReference type="InterPro" id="IPR002346">
    <property type="entry name" value="Mopterin_DH_FAD-bd"/>
</dbReference>
<dbReference type="Gene3D" id="3.30.465.10">
    <property type="match status" value="1"/>
</dbReference>
<dbReference type="PANTHER" id="PTHR42659">
    <property type="entry name" value="XANTHINE DEHYDROGENASE SUBUNIT C-RELATED"/>
    <property type="match status" value="1"/>
</dbReference>
<dbReference type="InterPro" id="IPR051312">
    <property type="entry name" value="Diverse_Substr_Oxidored"/>
</dbReference>
<keyword evidence="7" id="KW-1185">Reference proteome</keyword>
<evidence type="ECO:0000259" key="5">
    <source>
        <dbReference type="PROSITE" id="PS51387"/>
    </source>
</evidence>
<dbReference type="GO" id="GO:0071949">
    <property type="term" value="F:FAD binding"/>
    <property type="evidence" value="ECO:0007669"/>
    <property type="project" value="InterPro"/>
</dbReference>
<gene>
    <name evidence="6" type="ORF">E6C55_09345</name>
</gene>
<evidence type="ECO:0000313" key="6">
    <source>
        <dbReference type="EMBL" id="THF81303.1"/>
    </source>
</evidence>
<dbReference type="Gene3D" id="3.30.390.50">
    <property type="entry name" value="CO dehydrogenase flavoprotein, C-terminal domain"/>
    <property type="match status" value="1"/>
</dbReference>
<dbReference type="EMBL" id="SSOB01000009">
    <property type="protein sequence ID" value="THF81303.1"/>
    <property type="molecule type" value="Genomic_DNA"/>
</dbReference>
<comment type="caution">
    <text evidence="6">The sequence shown here is derived from an EMBL/GenBank/DDBJ whole genome shotgun (WGS) entry which is preliminary data.</text>
</comment>
<feature type="region of interest" description="Disordered" evidence="4">
    <location>
        <begin position="1"/>
        <end position="28"/>
    </location>
</feature>
<evidence type="ECO:0000313" key="7">
    <source>
        <dbReference type="Proteomes" id="UP000310636"/>
    </source>
</evidence>
<dbReference type="PANTHER" id="PTHR42659:SF2">
    <property type="entry name" value="XANTHINE DEHYDROGENASE SUBUNIT C-RELATED"/>
    <property type="match status" value="1"/>
</dbReference>
<dbReference type="SUPFAM" id="SSF56176">
    <property type="entry name" value="FAD-binding/transporter-associated domain-like"/>
    <property type="match status" value="1"/>
</dbReference>
<dbReference type="InterPro" id="IPR036683">
    <property type="entry name" value="CO_DH_flav_C_dom_sf"/>
</dbReference>
<dbReference type="Proteomes" id="UP000310636">
    <property type="component" value="Unassembled WGS sequence"/>
</dbReference>